<feature type="compositionally biased region" description="Polar residues" evidence="12">
    <location>
        <begin position="606"/>
        <end position="625"/>
    </location>
</feature>
<comment type="catalytic activity">
    <reaction evidence="11">
        <text>A + NADH + H(+) = AH2 + NAD(+)</text>
        <dbReference type="Rhea" id="RHEA:11356"/>
        <dbReference type="ChEBI" id="CHEBI:13193"/>
        <dbReference type="ChEBI" id="CHEBI:15378"/>
        <dbReference type="ChEBI" id="CHEBI:17499"/>
        <dbReference type="ChEBI" id="CHEBI:57540"/>
        <dbReference type="ChEBI" id="CHEBI:57945"/>
    </reaction>
</comment>
<feature type="domain" description="FAD/NAD(P)-binding" evidence="14">
    <location>
        <begin position="312"/>
        <end position="551"/>
    </location>
</feature>
<protein>
    <submittedName>
        <fullName evidence="17">Apoptosis-inducing factor 1, mitochondrial</fullName>
    </submittedName>
</protein>
<keyword evidence="6" id="KW-0274">FAD</keyword>
<dbReference type="Pfam" id="PF14721">
    <property type="entry name" value="AIF_C"/>
    <property type="match status" value="3"/>
</dbReference>
<dbReference type="AlphaFoldDB" id="A0A1S4ENS9"/>
<sequence length="734" mass="81466">MSRNLKAFSSVQRILHKSAHRKNLLPISTWGFQNLNRRYYSTGDDRKNTAGSFFNKYTFGILTALGVIIGGYQFYVKDEEVKSPDTGKKKFKRPSKVFKYPKESSLIPDHVPYLLIGGGTASFSAFRAIKSADPTAKVLVVGNESFNPYMRPPLSKEMFYNDNRDLAKSLRFKQWNASERRRQVHYKYGVWDKHYYHQSMFWSDLGPEVGYEAIGIVDSRLPTVGVYAKSNEQDTPQAASLASGTSDRSSAAQEESTKTTAVTKVTGSSKPSNDYGKGVIFYLRNDIVVGIVLWNVFNRMSIARQVLKSERKYEDLNEVAKLFNIHVATLEDGKAIRFDKCLLATGASPKNLPVFQNNPQAGQMSDRLTLYRDVMDFQELESVLENGAKTVAVIGGGFLGSELACALAKRGATSNTQVYQIFREKGNMARVLPEYLSAWTTRKVEEEGVHTKRGVTVDEASLLPNGEGVQLTLSDGSKLSADHVVVVVGVTPNTQLAKGAGLETDPERGGFLVNSELSARSDIYAAGDCACFYDVMLGRRRVEHHDHAVVSGRLAGENMTGAHKHYYHQSMFWSDLGPEVGYEAIGIVDSRLPTVGVYAKSNEQDTPQAASLASGTSDRSSAAQEETSKTTAVTKVTSSSKPSNDYGKGVIFYLRNDIVVGIVLWNVFNRMSIARQPSNDYGKGVIFYLRNDIVVGIVLWNVFNRMSIARQVLKSERKYEDLNEVAKLFNIHAE</sequence>
<dbReference type="STRING" id="121845.A0A1S4ENS9"/>
<dbReference type="KEGG" id="dci:103519937"/>
<feature type="region of interest" description="Disordered" evidence="12">
    <location>
        <begin position="606"/>
        <end position="643"/>
    </location>
</feature>
<dbReference type="OMA" id="CKPKDPC"/>
<evidence type="ECO:0000256" key="2">
    <source>
        <dbReference type="ARBA" id="ARBA00004173"/>
    </source>
</evidence>
<evidence type="ECO:0000313" key="17">
    <source>
        <dbReference type="RefSeq" id="XP_017303841.1"/>
    </source>
</evidence>
<dbReference type="InterPro" id="IPR029324">
    <property type="entry name" value="AIF_C"/>
</dbReference>
<name>A0A1S4ENS9_DIACI</name>
<dbReference type="Proteomes" id="UP000079169">
    <property type="component" value="Unplaced"/>
</dbReference>
<dbReference type="SMART" id="SM01353">
    <property type="entry name" value="AIF_C"/>
    <property type="match status" value="2"/>
</dbReference>
<organism evidence="16 17">
    <name type="scientific">Diaphorina citri</name>
    <name type="common">Asian citrus psyllid</name>
    <dbReference type="NCBI Taxonomy" id="121845"/>
    <lineage>
        <taxon>Eukaryota</taxon>
        <taxon>Metazoa</taxon>
        <taxon>Ecdysozoa</taxon>
        <taxon>Arthropoda</taxon>
        <taxon>Hexapoda</taxon>
        <taxon>Insecta</taxon>
        <taxon>Pterygota</taxon>
        <taxon>Neoptera</taxon>
        <taxon>Paraneoptera</taxon>
        <taxon>Hemiptera</taxon>
        <taxon>Sternorrhyncha</taxon>
        <taxon>Psylloidea</taxon>
        <taxon>Psyllidae</taxon>
        <taxon>Diaphorininae</taxon>
        <taxon>Diaphorina</taxon>
    </lineage>
</organism>
<dbReference type="GeneID" id="103519937"/>
<dbReference type="InterPro" id="IPR036188">
    <property type="entry name" value="FAD/NAD-bd_sf"/>
</dbReference>
<keyword evidence="5" id="KW-0053">Apoptosis</keyword>
<evidence type="ECO:0000256" key="7">
    <source>
        <dbReference type="ARBA" id="ARBA00022946"/>
    </source>
</evidence>
<keyword evidence="13" id="KW-0472">Membrane</keyword>
<feature type="domain" description="Mitochondrial apoptosis-inducing factor C-terminal" evidence="15">
    <location>
        <begin position="677"/>
        <end position="714"/>
    </location>
</feature>
<dbReference type="GO" id="GO:0016174">
    <property type="term" value="F:NAD(P)H oxidase H2O2-forming activity"/>
    <property type="evidence" value="ECO:0007669"/>
    <property type="project" value="TreeGrafter"/>
</dbReference>
<dbReference type="InterPro" id="IPR016156">
    <property type="entry name" value="FAD/NAD-linked_Rdtase_dimer_sf"/>
</dbReference>
<comment type="similarity">
    <text evidence="3">Belongs to the FAD-dependent oxidoreductase family.</text>
</comment>
<evidence type="ECO:0000256" key="8">
    <source>
        <dbReference type="ARBA" id="ARBA00023002"/>
    </source>
</evidence>
<feature type="region of interest" description="Disordered" evidence="12">
    <location>
        <begin position="235"/>
        <end position="270"/>
    </location>
</feature>
<dbReference type="Gene3D" id="3.30.390.30">
    <property type="match status" value="3"/>
</dbReference>
<reference evidence="17" key="1">
    <citation type="submission" date="2025-08" db="UniProtKB">
        <authorList>
            <consortium name="RefSeq"/>
        </authorList>
    </citation>
    <scope>IDENTIFICATION</scope>
</reference>
<keyword evidence="10" id="KW-0496">Mitochondrion</keyword>
<dbReference type="Pfam" id="PF07992">
    <property type="entry name" value="Pyr_redox_2"/>
    <property type="match status" value="1"/>
</dbReference>
<dbReference type="SUPFAM" id="SSF55424">
    <property type="entry name" value="FAD/NAD-linked reductases, dimerisation (C-terminal) domain"/>
    <property type="match status" value="3"/>
</dbReference>
<accession>A0A1S4ENS9</accession>
<evidence type="ECO:0000259" key="14">
    <source>
        <dbReference type="Pfam" id="PF07992"/>
    </source>
</evidence>
<evidence type="ECO:0000256" key="13">
    <source>
        <dbReference type="SAM" id="Phobius"/>
    </source>
</evidence>
<dbReference type="InterPro" id="IPR023753">
    <property type="entry name" value="FAD/NAD-binding_dom"/>
</dbReference>
<feature type="transmembrane region" description="Helical" evidence="13">
    <location>
        <begin position="57"/>
        <end position="75"/>
    </location>
</feature>
<dbReference type="GO" id="GO:0033108">
    <property type="term" value="P:mitochondrial respiratory chain complex assembly"/>
    <property type="evidence" value="ECO:0007669"/>
    <property type="project" value="TreeGrafter"/>
</dbReference>
<evidence type="ECO:0000256" key="10">
    <source>
        <dbReference type="ARBA" id="ARBA00023128"/>
    </source>
</evidence>
<evidence type="ECO:0000256" key="9">
    <source>
        <dbReference type="ARBA" id="ARBA00023027"/>
    </source>
</evidence>
<keyword evidence="13" id="KW-0812">Transmembrane</keyword>
<dbReference type="PaxDb" id="121845-A0A1S4ENS9"/>
<dbReference type="PANTHER" id="PTHR43557">
    <property type="entry name" value="APOPTOSIS-INDUCING FACTOR 1"/>
    <property type="match status" value="1"/>
</dbReference>
<feature type="compositionally biased region" description="Low complexity" evidence="12">
    <location>
        <begin position="629"/>
        <end position="643"/>
    </location>
</feature>
<evidence type="ECO:0000256" key="11">
    <source>
        <dbReference type="ARBA" id="ARBA00047786"/>
    </source>
</evidence>
<evidence type="ECO:0000259" key="15">
    <source>
        <dbReference type="Pfam" id="PF14721"/>
    </source>
</evidence>
<feature type="domain" description="Mitochondrial apoptosis-inducing factor C-terminal" evidence="15">
    <location>
        <begin position="192"/>
        <end position="308"/>
    </location>
</feature>
<dbReference type="SUPFAM" id="SSF51905">
    <property type="entry name" value="FAD/NAD(P)-binding domain"/>
    <property type="match status" value="1"/>
</dbReference>
<evidence type="ECO:0000256" key="3">
    <source>
        <dbReference type="ARBA" id="ARBA00006442"/>
    </source>
</evidence>
<dbReference type="GO" id="GO:0071949">
    <property type="term" value="F:FAD binding"/>
    <property type="evidence" value="ECO:0007669"/>
    <property type="project" value="TreeGrafter"/>
</dbReference>
<evidence type="ECO:0000256" key="4">
    <source>
        <dbReference type="ARBA" id="ARBA00022630"/>
    </source>
</evidence>
<proteinExistence type="inferred from homology"/>
<dbReference type="GO" id="GO:0006915">
    <property type="term" value="P:apoptotic process"/>
    <property type="evidence" value="ECO:0007669"/>
    <property type="project" value="UniProtKB-KW"/>
</dbReference>
<keyword evidence="7" id="KW-0809">Transit peptide</keyword>
<evidence type="ECO:0000256" key="12">
    <source>
        <dbReference type="SAM" id="MobiDB-lite"/>
    </source>
</evidence>
<dbReference type="PANTHER" id="PTHR43557:SF4">
    <property type="entry name" value="APOPTOSIS-INDUCING FACTOR 1, MITOCHONDRIAL"/>
    <property type="match status" value="1"/>
</dbReference>
<evidence type="ECO:0000256" key="5">
    <source>
        <dbReference type="ARBA" id="ARBA00022703"/>
    </source>
</evidence>
<keyword evidence="16" id="KW-1185">Reference proteome</keyword>
<dbReference type="Gene3D" id="3.50.50.60">
    <property type="entry name" value="FAD/NAD(P)-binding domain"/>
    <property type="match status" value="2"/>
</dbReference>
<comment type="subcellular location">
    <subcellularLocation>
        <location evidence="2">Mitochondrion</location>
    </subcellularLocation>
</comment>
<evidence type="ECO:0000313" key="16">
    <source>
        <dbReference type="Proteomes" id="UP000079169"/>
    </source>
</evidence>
<feature type="domain" description="Mitochondrial apoptosis-inducing factor C-terminal" evidence="15">
    <location>
        <begin position="555"/>
        <end position="676"/>
    </location>
</feature>
<comment type="cofactor">
    <cofactor evidence="1">
        <name>FAD</name>
        <dbReference type="ChEBI" id="CHEBI:57692"/>
    </cofactor>
</comment>
<keyword evidence="8" id="KW-0560">Oxidoreductase</keyword>
<dbReference type="GO" id="GO:0046983">
    <property type="term" value="F:protein dimerization activity"/>
    <property type="evidence" value="ECO:0007669"/>
    <property type="project" value="InterPro"/>
</dbReference>
<keyword evidence="13" id="KW-1133">Transmembrane helix</keyword>
<gene>
    <name evidence="17" type="primary">LOC103519937</name>
</gene>
<dbReference type="GO" id="GO:0005739">
    <property type="term" value="C:mitochondrion"/>
    <property type="evidence" value="ECO:0007669"/>
    <property type="project" value="UniProtKB-SubCell"/>
</dbReference>
<keyword evidence="9" id="KW-0520">NAD</keyword>
<evidence type="ECO:0000256" key="6">
    <source>
        <dbReference type="ARBA" id="ARBA00022827"/>
    </source>
</evidence>
<dbReference type="RefSeq" id="XP_017303841.1">
    <property type="nucleotide sequence ID" value="XM_017448352.2"/>
</dbReference>
<evidence type="ECO:0000256" key="1">
    <source>
        <dbReference type="ARBA" id="ARBA00001974"/>
    </source>
</evidence>
<keyword evidence="4" id="KW-0285">Flavoprotein</keyword>
<dbReference type="InterPro" id="IPR050446">
    <property type="entry name" value="FAD-oxidoreductase/Apoptosis"/>
</dbReference>